<dbReference type="GeneID" id="63808343"/>
<dbReference type="EMBL" id="MCFD01000012">
    <property type="protein sequence ID" value="ORX67512.1"/>
    <property type="molecule type" value="Genomic_DNA"/>
</dbReference>
<organism evidence="1 2">
    <name type="scientific">Linderina pennispora</name>
    <dbReference type="NCBI Taxonomy" id="61395"/>
    <lineage>
        <taxon>Eukaryota</taxon>
        <taxon>Fungi</taxon>
        <taxon>Fungi incertae sedis</taxon>
        <taxon>Zoopagomycota</taxon>
        <taxon>Kickxellomycotina</taxon>
        <taxon>Kickxellomycetes</taxon>
        <taxon>Kickxellales</taxon>
        <taxon>Kickxellaceae</taxon>
        <taxon>Linderina</taxon>
    </lineage>
</organism>
<comment type="caution">
    <text evidence="1">The sequence shown here is derived from an EMBL/GenBank/DDBJ whole genome shotgun (WGS) entry which is preliminary data.</text>
</comment>
<keyword evidence="2" id="KW-1185">Reference proteome</keyword>
<name>A0A1Y1W235_9FUNG</name>
<evidence type="ECO:0000313" key="2">
    <source>
        <dbReference type="Proteomes" id="UP000193922"/>
    </source>
</evidence>
<dbReference type="AlphaFoldDB" id="A0A1Y1W235"/>
<evidence type="ECO:0000313" key="1">
    <source>
        <dbReference type="EMBL" id="ORX67512.1"/>
    </source>
</evidence>
<dbReference type="RefSeq" id="XP_040741399.1">
    <property type="nucleotide sequence ID" value="XM_040891695.1"/>
</dbReference>
<proteinExistence type="predicted"/>
<dbReference type="Proteomes" id="UP000193922">
    <property type="component" value="Unassembled WGS sequence"/>
</dbReference>
<accession>A0A1Y1W235</accession>
<gene>
    <name evidence="1" type="ORF">DL89DRAFT_45876</name>
</gene>
<reference evidence="1 2" key="1">
    <citation type="submission" date="2016-07" db="EMBL/GenBank/DDBJ databases">
        <title>Pervasive Adenine N6-methylation of Active Genes in Fungi.</title>
        <authorList>
            <consortium name="DOE Joint Genome Institute"/>
            <person name="Mondo S.J."/>
            <person name="Dannebaum R.O."/>
            <person name="Kuo R.C."/>
            <person name="Labutti K."/>
            <person name="Haridas S."/>
            <person name="Kuo A."/>
            <person name="Salamov A."/>
            <person name="Ahrendt S.R."/>
            <person name="Lipzen A."/>
            <person name="Sullivan W."/>
            <person name="Andreopoulos W.B."/>
            <person name="Clum A."/>
            <person name="Lindquist E."/>
            <person name="Daum C."/>
            <person name="Ramamoorthy G.K."/>
            <person name="Gryganskyi A."/>
            <person name="Culley D."/>
            <person name="Magnuson J.K."/>
            <person name="James T.Y."/>
            <person name="O'Malley M.A."/>
            <person name="Stajich J.E."/>
            <person name="Spatafora J.W."/>
            <person name="Visel A."/>
            <person name="Grigoriev I.V."/>
        </authorList>
    </citation>
    <scope>NUCLEOTIDE SEQUENCE [LARGE SCALE GENOMIC DNA]</scope>
    <source>
        <strain evidence="1 2">ATCC 12442</strain>
    </source>
</reference>
<evidence type="ECO:0008006" key="3">
    <source>
        <dbReference type="Google" id="ProtNLM"/>
    </source>
</evidence>
<sequence length="159" mass="17675">MTNLRRSRIGSLFRSVKRAMTTKTGQPIARPRSPNHLTQAVSRMSRIFNPALARRSTPLPYDLMHMILAELCSGKGGPAEILQQRLWIFPMTLVSHAWREAALPAFYHSVVCMANRNIDGTLTLQWQPKVHSQVCSGMRKAAGCYRGRAGRAGRSDGAS</sequence>
<protein>
    <recommendedName>
        <fullName evidence="3">F-box domain-containing protein</fullName>
    </recommendedName>
</protein>